<gene>
    <name evidence="1" type="ORF">EV645_0736</name>
</gene>
<dbReference type="Pfam" id="PF24741">
    <property type="entry name" value="AlkZ-rel"/>
    <property type="match status" value="1"/>
</dbReference>
<accession>A0A4Q7X641</accession>
<comment type="caution">
    <text evidence="1">The sequence shown here is derived from an EMBL/GenBank/DDBJ whole genome shotgun (WGS) entry which is preliminary data.</text>
</comment>
<proteinExistence type="predicted"/>
<keyword evidence="2" id="KW-1185">Reference proteome</keyword>
<sequence length="251" mass="27489">MTELGQARAARWWVRGRRIGSIERARAFIDDVGFALLFPAPRAVVPSLWEAVAGEDEEPFGSGMGKNEQRVWTWKDELPRRGLAWYGAYLGGRGTFLSPDLLTALYPAAGHPSDHQSLELSPAAHEIAEAIAGEPLPSATLRALIGDRSRYQRAITELQRNLLVTTAGVHESGSGWPAARIALTCEQFEVGGGTDHALATERFLATMLETTPGELGRAFRWPVAHARARLDELAENGRARADGTRYSRNHP</sequence>
<evidence type="ECO:0000313" key="2">
    <source>
        <dbReference type="Proteomes" id="UP000292027"/>
    </source>
</evidence>
<dbReference type="InterPro" id="IPR056298">
    <property type="entry name" value="AlkZ-rel"/>
</dbReference>
<evidence type="ECO:0000313" key="1">
    <source>
        <dbReference type="EMBL" id="RZU18544.1"/>
    </source>
</evidence>
<name>A0A4Q7X641_9ACTN</name>
<dbReference type="RefSeq" id="WP_130439720.1">
    <property type="nucleotide sequence ID" value="NZ_SHKR01000011.1"/>
</dbReference>
<organism evidence="1 2">
    <name type="scientific">Kribbella rubisoli</name>
    <dbReference type="NCBI Taxonomy" id="3075929"/>
    <lineage>
        <taxon>Bacteria</taxon>
        <taxon>Bacillati</taxon>
        <taxon>Actinomycetota</taxon>
        <taxon>Actinomycetes</taxon>
        <taxon>Propionibacteriales</taxon>
        <taxon>Kribbellaceae</taxon>
        <taxon>Kribbella</taxon>
    </lineage>
</organism>
<protein>
    <submittedName>
        <fullName evidence="1">Uncharacterized protein</fullName>
    </submittedName>
</protein>
<reference evidence="1 2" key="1">
    <citation type="journal article" date="2015" name="Stand. Genomic Sci.">
        <title>Genomic Encyclopedia of Bacterial and Archaeal Type Strains, Phase III: the genomes of soil and plant-associated and newly described type strains.</title>
        <authorList>
            <person name="Whitman W.B."/>
            <person name="Woyke T."/>
            <person name="Klenk H.P."/>
            <person name="Zhou Y."/>
            <person name="Lilburn T.G."/>
            <person name="Beck B.J."/>
            <person name="De Vos P."/>
            <person name="Vandamme P."/>
            <person name="Eisen J.A."/>
            <person name="Garrity G."/>
            <person name="Hugenholtz P."/>
            <person name="Kyrpides N.C."/>
        </authorList>
    </citation>
    <scope>NUCLEOTIDE SEQUENCE [LARGE SCALE GENOMIC DNA]</scope>
    <source>
        <strain evidence="1 2">VKM Ac-2540</strain>
    </source>
</reference>
<dbReference type="EMBL" id="SHKR01000011">
    <property type="protein sequence ID" value="RZU18544.1"/>
    <property type="molecule type" value="Genomic_DNA"/>
</dbReference>
<dbReference type="OrthoDB" id="3348334at2"/>
<dbReference type="AlphaFoldDB" id="A0A4Q7X641"/>
<dbReference type="Proteomes" id="UP000292027">
    <property type="component" value="Unassembled WGS sequence"/>
</dbReference>